<dbReference type="Gene3D" id="1.10.260.40">
    <property type="entry name" value="lambda repressor-like DNA-binding domains"/>
    <property type="match status" value="1"/>
</dbReference>
<evidence type="ECO:0000259" key="2">
    <source>
        <dbReference type="PROSITE" id="PS50943"/>
    </source>
</evidence>
<dbReference type="CDD" id="cd00093">
    <property type="entry name" value="HTH_XRE"/>
    <property type="match status" value="1"/>
</dbReference>
<dbReference type="SMART" id="SM00530">
    <property type="entry name" value="HTH_XRE"/>
    <property type="match status" value="1"/>
</dbReference>
<dbReference type="EMBL" id="JAUSRR010000008">
    <property type="protein sequence ID" value="MDP9925594.1"/>
    <property type="molecule type" value="Genomic_DNA"/>
</dbReference>
<dbReference type="GO" id="GO:0003677">
    <property type="term" value="F:DNA binding"/>
    <property type="evidence" value="ECO:0007669"/>
    <property type="project" value="UniProtKB-KW"/>
</dbReference>
<keyword evidence="1" id="KW-0238">DNA-binding</keyword>
<reference evidence="3" key="1">
    <citation type="submission" date="2023-07" db="EMBL/GenBank/DDBJ databases">
        <title>Sorghum-associated microbial communities from plants grown in Nebraska, USA.</title>
        <authorList>
            <person name="Schachtman D."/>
        </authorList>
    </citation>
    <scope>NUCLEOTIDE SEQUENCE</scope>
    <source>
        <strain evidence="3">DS2795</strain>
    </source>
</reference>
<dbReference type="PANTHER" id="PTHR46797">
    <property type="entry name" value="HTH-TYPE TRANSCRIPTIONAL REGULATOR"/>
    <property type="match status" value="1"/>
</dbReference>
<dbReference type="InterPro" id="IPR001387">
    <property type="entry name" value="Cro/C1-type_HTH"/>
</dbReference>
<dbReference type="PANTHER" id="PTHR46797:SF1">
    <property type="entry name" value="METHYLPHOSPHONATE SYNTHASE"/>
    <property type="match status" value="1"/>
</dbReference>
<feature type="domain" description="HTH cro/C1-type" evidence="2">
    <location>
        <begin position="15"/>
        <end position="69"/>
    </location>
</feature>
<dbReference type="RefSeq" id="WP_307637814.1">
    <property type="nucleotide sequence ID" value="NZ_JAUSRR010000008.1"/>
</dbReference>
<dbReference type="GO" id="GO:0003700">
    <property type="term" value="F:DNA-binding transcription factor activity"/>
    <property type="evidence" value="ECO:0007669"/>
    <property type="project" value="TreeGrafter"/>
</dbReference>
<evidence type="ECO:0000313" key="3">
    <source>
        <dbReference type="EMBL" id="MDP9925594.1"/>
    </source>
</evidence>
<dbReference type="AlphaFoldDB" id="A0AAW8E1S9"/>
<dbReference type="InterPro" id="IPR050807">
    <property type="entry name" value="TransReg_Diox_bact_type"/>
</dbReference>
<gene>
    <name evidence="3" type="ORF">J2W25_004637</name>
</gene>
<dbReference type="GO" id="GO:0005829">
    <property type="term" value="C:cytosol"/>
    <property type="evidence" value="ECO:0007669"/>
    <property type="project" value="TreeGrafter"/>
</dbReference>
<protein>
    <submittedName>
        <fullName evidence="3">Transcriptional regulator with XRE-family HTH domain</fullName>
    </submittedName>
</protein>
<evidence type="ECO:0000256" key="1">
    <source>
        <dbReference type="ARBA" id="ARBA00023125"/>
    </source>
</evidence>
<comment type="caution">
    <text evidence="3">The sequence shown here is derived from an EMBL/GenBank/DDBJ whole genome shotgun (WGS) entry which is preliminary data.</text>
</comment>
<evidence type="ECO:0000313" key="4">
    <source>
        <dbReference type="Proteomes" id="UP001244295"/>
    </source>
</evidence>
<dbReference type="Pfam" id="PF01381">
    <property type="entry name" value="HTH_3"/>
    <property type="match status" value="1"/>
</dbReference>
<sequence length="82" mass="9096">MESVEKVRADLARNLRMLRAAARVTQEDLAHRANLQRSQISQIEQEQGNPSLKTLCQLADALNLVVSELLSPSLVLNSRGDD</sequence>
<accession>A0AAW8E1S9</accession>
<organism evidence="3 4">
    <name type="scientific">Variovorax boronicumulans</name>
    <dbReference type="NCBI Taxonomy" id="436515"/>
    <lineage>
        <taxon>Bacteria</taxon>
        <taxon>Pseudomonadati</taxon>
        <taxon>Pseudomonadota</taxon>
        <taxon>Betaproteobacteria</taxon>
        <taxon>Burkholderiales</taxon>
        <taxon>Comamonadaceae</taxon>
        <taxon>Variovorax</taxon>
    </lineage>
</organism>
<name>A0AAW8E1S9_9BURK</name>
<dbReference type="InterPro" id="IPR010982">
    <property type="entry name" value="Lambda_DNA-bd_dom_sf"/>
</dbReference>
<dbReference type="SUPFAM" id="SSF47413">
    <property type="entry name" value="lambda repressor-like DNA-binding domains"/>
    <property type="match status" value="1"/>
</dbReference>
<proteinExistence type="predicted"/>
<dbReference type="PROSITE" id="PS50943">
    <property type="entry name" value="HTH_CROC1"/>
    <property type="match status" value="1"/>
</dbReference>
<dbReference type="Proteomes" id="UP001244295">
    <property type="component" value="Unassembled WGS sequence"/>
</dbReference>